<evidence type="ECO:0000256" key="2">
    <source>
        <dbReference type="ARBA" id="ARBA00005947"/>
    </source>
</evidence>
<comment type="similarity">
    <text evidence="2">Belongs to the histone deacetylase family.</text>
</comment>
<dbReference type="Proteomes" id="UP000196878">
    <property type="component" value="Unassembled WGS sequence"/>
</dbReference>
<dbReference type="CDD" id="cd10001">
    <property type="entry name" value="HDAC_classII_APAH"/>
    <property type="match status" value="1"/>
</dbReference>
<gene>
    <name evidence="7" type="ORF">CDV49_02730</name>
</gene>
<dbReference type="PANTHER" id="PTHR10625:SF17">
    <property type="entry name" value="HISTONE DEACETYLASE 8"/>
    <property type="match status" value="1"/>
</dbReference>
<comment type="cofactor">
    <cofactor evidence="1">
        <name>Zn(2+)</name>
        <dbReference type="ChEBI" id="CHEBI:29105"/>
    </cofactor>
</comment>
<evidence type="ECO:0000256" key="4">
    <source>
        <dbReference type="ARBA" id="ARBA00022801"/>
    </source>
</evidence>
<dbReference type="Pfam" id="PF00850">
    <property type="entry name" value="Hist_deacetyl"/>
    <property type="match status" value="1"/>
</dbReference>
<evidence type="ECO:0000313" key="7">
    <source>
        <dbReference type="EMBL" id="OWJ80350.1"/>
    </source>
</evidence>
<evidence type="ECO:0000256" key="1">
    <source>
        <dbReference type="ARBA" id="ARBA00001947"/>
    </source>
</evidence>
<dbReference type="PRINTS" id="PR01270">
    <property type="entry name" value="HDASUPER"/>
</dbReference>
<dbReference type="SUPFAM" id="SSF52768">
    <property type="entry name" value="Arginase/deacetylase"/>
    <property type="match status" value="1"/>
</dbReference>
<dbReference type="InterPro" id="IPR023801">
    <property type="entry name" value="His_deacetylse_dom"/>
</dbReference>
<evidence type="ECO:0000256" key="5">
    <source>
        <dbReference type="ARBA" id="ARBA00022833"/>
    </source>
</evidence>
<keyword evidence="4 7" id="KW-0378">Hydrolase</keyword>
<dbReference type="InterPro" id="IPR023696">
    <property type="entry name" value="Ureohydrolase_dom_sf"/>
</dbReference>
<dbReference type="InterPro" id="IPR000286">
    <property type="entry name" value="HDACs"/>
</dbReference>
<dbReference type="RefSeq" id="WP_088214181.1">
    <property type="nucleotide sequence ID" value="NZ_NIPW01000005.1"/>
</dbReference>
<dbReference type="InterPro" id="IPR037138">
    <property type="entry name" value="His_deacetylse_dom_sf"/>
</dbReference>
<keyword evidence="5" id="KW-0862">Zinc</keyword>
<dbReference type="GO" id="GO:0040029">
    <property type="term" value="P:epigenetic regulation of gene expression"/>
    <property type="evidence" value="ECO:0007669"/>
    <property type="project" value="TreeGrafter"/>
</dbReference>
<dbReference type="GO" id="GO:0016787">
    <property type="term" value="F:hydrolase activity"/>
    <property type="evidence" value="ECO:0007669"/>
    <property type="project" value="UniProtKB-KW"/>
</dbReference>
<dbReference type="Gene3D" id="3.40.800.20">
    <property type="entry name" value="Histone deacetylase domain"/>
    <property type="match status" value="1"/>
</dbReference>
<reference evidence="7 8" key="1">
    <citation type="submission" date="2016-12" db="EMBL/GenBank/DDBJ databases">
        <title>Comparison of Traditional DNA-DNA Hybridization with In Silico Genomic Analysis.</title>
        <authorList>
            <person name="Nicholson A.C."/>
            <person name="Humrighouse B.W."/>
            <person name="Graziano J."/>
            <person name="Lasker B."/>
            <person name="Whitney A.M."/>
            <person name="Mcquiston J.R."/>
        </authorList>
    </citation>
    <scope>NUCLEOTIDE SEQUENCE [LARGE SCALE GENOMIC DNA]</scope>
    <source>
        <strain evidence="7 8">H2240</strain>
    </source>
</reference>
<evidence type="ECO:0000313" key="8">
    <source>
        <dbReference type="Proteomes" id="UP000196878"/>
    </source>
</evidence>
<sequence length="340" mass="36735">MKAIFDERQRAHDPRFRLENGRVVLNPDRPDRVAELLRGATEAGLELVASEDHGMAPLAAIHTPRYLDYLRTIWDRRIALVPDLEEVVPGRFCPDRTMFYSEESEAQIGFFNADTSCPVSAATWEAVYCSAQTAVTGAKLILSGEAKAYALCRPSGHHAYRELAGGFCFLNNSAIAAERLRAGGHRVAIVDIDVHHGNGTQGIFYDRDDVLTISLHVDPAQFYPYYAGGKQETGAGRGLGYNVNLPLPRGMGTDGYLAALDIALGQVRAYGATALVIALGLDAHENDPFRGLAVTTPGFAEIGQRFAALGLPTLAVQEGGYMQPSLGDNLASFLKGLRSA</sequence>
<evidence type="ECO:0000256" key="3">
    <source>
        <dbReference type="ARBA" id="ARBA00022723"/>
    </source>
</evidence>
<comment type="caution">
    <text evidence="7">The sequence shown here is derived from an EMBL/GenBank/DDBJ whole genome shotgun (WGS) entry which is preliminary data.</text>
</comment>
<dbReference type="EMBL" id="NIPW01000005">
    <property type="protein sequence ID" value="OWJ80350.1"/>
    <property type="molecule type" value="Genomic_DNA"/>
</dbReference>
<dbReference type="OrthoDB" id="9808367at2"/>
<proteinExistence type="inferred from homology"/>
<evidence type="ECO:0000259" key="6">
    <source>
        <dbReference type="Pfam" id="PF00850"/>
    </source>
</evidence>
<dbReference type="AlphaFoldDB" id="A0A212AFS0"/>
<name>A0A212AFS0_9RHOB</name>
<keyword evidence="8" id="KW-1185">Reference proteome</keyword>
<dbReference type="PANTHER" id="PTHR10625">
    <property type="entry name" value="HISTONE DEACETYLASE HDAC1-RELATED"/>
    <property type="match status" value="1"/>
</dbReference>
<protein>
    <submittedName>
        <fullName evidence="7">Acetylpolyamine amidohydrolase</fullName>
    </submittedName>
</protein>
<accession>A0A212AFS0</accession>
<feature type="domain" description="Histone deacetylase" evidence="6">
    <location>
        <begin position="26"/>
        <end position="336"/>
    </location>
</feature>
<dbReference type="GO" id="GO:0046872">
    <property type="term" value="F:metal ion binding"/>
    <property type="evidence" value="ECO:0007669"/>
    <property type="project" value="UniProtKB-KW"/>
</dbReference>
<keyword evidence="3" id="KW-0479">Metal-binding</keyword>
<organism evidence="7 8">
    <name type="scientific">Haematobacter genomosp. 1</name>
    <dbReference type="NCBI Taxonomy" id="366618"/>
    <lineage>
        <taxon>Bacteria</taxon>
        <taxon>Pseudomonadati</taxon>
        <taxon>Pseudomonadota</taxon>
        <taxon>Alphaproteobacteria</taxon>
        <taxon>Rhodobacterales</taxon>
        <taxon>Paracoccaceae</taxon>
        <taxon>Haematobacter</taxon>
    </lineage>
</organism>
<dbReference type="GO" id="GO:0004407">
    <property type="term" value="F:histone deacetylase activity"/>
    <property type="evidence" value="ECO:0007669"/>
    <property type="project" value="TreeGrafter"/>
</dbReference>